<dbReference type="GO" id="GO:0016747">
    <property type="term" value="F:acyltransferase activity, transferring groups other than amino-acyl groups"/>
    <property type="evidence" value="ECO:0007669"/>
    <property type="project" value="InterPro"/>
</dbReference>
<name>A0A917RM13_9NOCA</name>
<dbReference type="Proteomes" id="UP000638263">
    <property type="component" value="Unassembled WGS sequence"/>
</dbReference>
<comment type="caution">
    <text evidence="2">The sequence shown here is derived from an EMBL/GenBank/DDBJ whole genome shotgun (WGS) entry which is preliminary data.</text>
</comment>
<dbReference type="PANTHER" id="PTHR42870">
    <property type="entry name" value="ACETYL-COA C-ACETYLTRANSFERASE"/>
    <property type="match status" value="1"/>
</dbReference>
<reference evidence="2" key="1">
    <citation type="journal article" date="2014" name="Int. J. Syst. Evol. Microbiol.">
        <title>Complete genome sequence of Corynebacterium casei LMG S-19264T (=DSM 44701T), isolated from a smear-ripened cheese.</title>
        <authorList>
            <consortium name="US DOE Joint Genome Institute (JGI-PGF)"/>
            <person name="Walter F."/>
            <person name="Albersmeier A."/>
            <person name="Kalinowski J."/>
            <person name="Ruckert C."/>
        </authorList>
    </citation>
    <scope>NUCLEOTIDE SEQUENCE</scope>
    <source>
        <strain evidence="2">CGMCC 4.3508</strain>
    </source>
</reference>
<evidence type="ECO:0000313" key="3">
    <source>
        <dbReference type="Proteomes" id="UP000638263"/>
    </source>
</evidence>
<feature type="domain" description="Thiolase C-terminal" evidence="1">
    <location>
        <begin position="258"/>
        <end position="372"/>
    </location>
</feature>
<dbReference type="AlphaFoldDB" id="A0A917RM13"/>
<dbReference type="InterPro" id="IPR002155">
    <property type="entry name" value="Thiolase"/>
</dbReference>
<dbReference type="Pfam" id="PF22691">
    <property type="entry name" value="Thiolase_C_1"/>
    <property type="match status" value="1"/>
</dbReference>
<protein>
    <recommendedName>
        <fullName evidence="1">Thiolase C-terminal domain-containing protein</fullName>
    </recommendedName>
</protein>
<dbReference type="PIRSF" id="PIRSF000429">
    <property type="entry name" value="Ac-CoA_Ac_transf"/>
    <property type="match status" value="1"/>
</dbReference>
<dbReference type="EMBL" id="BMMH01000006">
    <property type="protein sequence ID" value="GGL15013.1"/>
    <property type="molecule type" value="Genomic_DNA"/>
</dbReference>
<organism evidence="2 3">
    <name type="scientific">Nocardia jinanensis</name>
    <dbReference type="NCBI Taxonomy" id="382504"/>
    <lineage>
        <taxon>Bacteria</taxon>
        <taxon>Bacillati</taxon>
        <taxon>Actinomycetota</taxon>
        <taxon>Actinomycetes</taxon>
        <taxon>Mycobacteriales</taxon>
        <taxon>Nocardiaceae</taxon>
        <taxon>Nocardia</taxon>
    </lineage>
</organism>
<evidence type="ECO:0000259" key="1">
    <source>
        <dbReference type="Pfam" id="PF22691"/>
    </source>
</evidence>
<dbReference type="CDD" id="cd00829">
    <property type="entry name" value="SCP-x_thiolase"/>
    <property type="match status" value="1"/>
</dbReference>
<gene>
    <name evidence="2" type="ORF">GCM10011588_31910</name>
</gene>
<evidence type="ECO:0000313" key="2">
    <source>
        <dbReference type="EMBL" id="GGL15013.1"/>
    </source>
</evidence>
<accession>A0A917RM13</accession>
<reference evidence="2" key="2">
    <citation type="submission" date="2020-09" db="EMBL/GenBank/DDBJ databases">
        <authorList>
            <person name="Sun Q."/>
            <person name="Zhou Y."/>
        </authorList>
    </citation>
    <scope>NUCLEOTIDE SEQUENCE</scope>
    <source>
        <strain evidence="2">CGMCC 4.3508</strain>
    </source>
</reference>
<dbReference type="PANTHER" id="PTHR42870:SF1">
    <property type="entry name" value="NON-SPECIFIC LIPID-TRANSFER PROTEIN-LIKE 2"/>
    <property type="match status" value="1"/>
</dbReference>
<dbReference type="SUPFAM" id="SSF53901">
    <property type="entry name" value="Thiolase-like"/>
    <property type="match status" value="2"/>
</dbReference>
<dbReference type="RefSeq" id="WP_062999310.1">
    <property type="nucleotide sequence ID" value="NZ_BMMH01000006.1"/>
</dbReference>
<keyword evidence="3" id="KW-1185">Reference proteome</keyword>
<sequence>MSKGFEKRVIISGLGMSPVGRRTGRSGLEMTVTAARAAIADAGLSPADIDGLATVGDTPRSEVQDALGLELGWGVTGNAAEDGNAAGAQLGAVVNAALAVASGLVRHVLVYRTVLMKGGAVATTGEVTGMREWMLPFHEYSAVNMAAMMARRHMHDYGTTREQLGWIAVTARHHAALNEQAVYRTPMSMADYLGARPISEPLGLYDCDVPVDGSVAVVVSAADYAPDCAAPPVRLAAVGCGLRGRPSWDQGAEYPRGAAWDAAAQMWSRTDLKPADVDIAELYDGFTILTLDWLEALGFCAVGESGPFVEGGADIRLGGRLPLNTYGGQLSAGRLHGYWLLHEACLQIRRRAGARQVPGVEVAVAAAGGGPLGGCLLLTR</sequence>
<proteinExistence type="predicted"/>
<dbReference type="InterPro" id="IPR055140">
    <property type="entry name" value="Thiolase_C_2"/>
</dbReference>
<dbReference type="InterPro" id="IPR016039">
    <property type="entry name" value="Thiolase-like"/>
</dbReference>
<dbReference type="Gene3D" id="3.40.47.10">
    <property type="match status" value="1"/>
</dbReference>